<dbReference type="AlphaFoldDB" id="A0A1J7IYV5"/>
<dbReference type="GO" id="GO:0000166">
    <property type="term" value="F:nucleotide binding"/>
    <property type="evidence" value="ECO:0007669"/>
    <property type="project" value="InterPro"/>
</dbReference>
<dbReference type="Gene3D" id="3.40.50.720">
    <property type="entry name" value="NAD(P)-binding Rossmann-like Domain"/>
    <property type="match status" value="1"/>
</dbReference>
<dbReference type="PANTHER" id="PTHR22604:SF105">
    <property type="entry name" value="TRANS-1,2-DIHYDROBENZENE-1,2-DIOL DEHYDROGENASE"/>
    <property type="match status" value="1"/>
</dbReference>
<evidence type="ECO:0000256" key="4">
    <source>
        <dbReference type="ARBA" id="ARBA00042988"/>
    </source>
</evidence>
<feature type="domain" description="Gfo/Idh/MocA-like oxidoreductase N-terminal" evidence="6">
    <location>
        <begin position="10"/>
        <end position="139"/>
    </location>
</feature>
<organism evidence="8 9">
    <name type="scientific">Coniochaeta ligniaria NRRL 30616</name>
    <dbReference type="NCBI Taxonomy" id="1408157"/>
    <lineage>
        <taxon>Eukaryota</taxon>
        <taxon>Fungi</taxon>
        <taxon>Dikarya</taxon>
        <taxon>Ascomycota</taxon>
        <taxon>Pezizomycotina</taxon>
        <taxon>Sordariomycetes</taxon>
        <taxon>Sordariomycetidae</taxon>
        <taxon>Coniochaetales</taxon>
        <taxon>Coniochaetaceae</taxon>
        <taxon>Coniochaeta</taxon>
    </lineage>
</organism>
<comment type="similarity">
    <text evidence="1">Belongs to the Gfo/Idh/MocA family.</text>
</comment>
<gene>
    <name evidence="8" type="ORF">CONLIGDRAFT_710937</name>
</gene>
<keyword evidence="2" id="KW-0560">Oxidoreductase</keyword>
<dbReference type="InterPro" id="IPR055170">
    <property type="entry name" value="GFO_IDH_MocA-like_dom"/>
</dbReference>
<dbReference type="SUPFAM" id="SSF51735">
    <property type="entry name" value="NAD(P)-binding Rossmann-fold domains"/>
    <property type="match status" value="1"/>
</dbReference>
<evidence type="ECO:0000256" key="2">
    <source>
        <dbReference type="ARBA" id="ARBA00023002"/>
    </source>
</evidence>
<comment type="catalytic activity">
    <reaction evidence="5">
        <text>D-xylose + NADP(+) = D-xylono-1,5-lactone + NADPH + H(+)</text>
        <dbReference type="Rhea" id="RHEA:22000"/>
        <dbReference type="ChEBI" id="CHEBI:15378"/>
        <dbReference type="ChEBI" id="CHEBI:15867"/>
        <dbReference type="ChEBI" id="CHEBI:53455"/>
        <dbReference type="ChEBI" id="CHEBI:57783"/>
        <dbReference type="ChEBI" id="CHEBI:58349"/>
        <dbReference type="EC" id="1.1.1.179"/>
    </reaction>
</comment>
<dbReference type="SUPFAM" id="SSF55347">
    <property type="entry name" value="Glyceraldehyde-3-phosphate dehydrogenase-like, C-terminal domain"/>
    <property type="match status" value="1"/>
</dbReference>
<name>A0A1J7IYV5_9PEZI</name>
<dbReference type="InterPro" id="IPR036291">
    <property type="entry name" value="NAD(P)-bd_dom_sf"/>
</dbReference>
<dbReference type="InterPro" id="IPR000683">
    <property type="entry name" value="Gfo/Idh/MocA-like_OxRdtase_N"/>
</dbReference>
<dbReference type="Gene3D" id="3.30.360.10">
    <property type="entry name" value="Dihydrodipicolinate Reductase, domain 2"/>
    <property type="match status" value="1"/>
</dbReference>
<protein>
    <recommendedName>
        <fullName evidence="3">D-xylose 1-dehydrogenase (NADP(+), D-xylono-1,5-lactone-forming)</fullName>
        <ecNumber evidence="3">1.1.1.179</ecNumber>
    </recommendedName>
    <alternativeName>
        <fullName evidence="4">D-xylose-NADP dehydrogenase</fullName>
    </alternativeName>
</protein>
<dbReference type="Pfam" id="PF22725">
    <property type="entry name" value="GFO_IDH_MocA_C3"/>
    <property type="match status" value="1"/>
</dbReference>
<evidence type="ECO:0000313" key="9">
    <source>
        <dbReference type="Proteomes" id="UP000182658"/>
    </source>
</evidence>
<reference evidence="8 9" key="1">
    <citation type="submission" date="2016-10" db="EMBL/GenBank/DDBJ databases">
        <title>Draft genome sequence of Coniochaeta ligniaria NRRL30616, a lignocellulolytic fungus for bioabatement of inhibitors in plant biomass hydrolysates.</title>
        <authorList>
            <consortium name="DOE Joint Genome Institute"/>
            <person name="Jimenez D.J."/>
            <person name="Hector R.E."/>
            <person name="Riley R."/>
            <person name="Sun H."/>
            <person name="Grigoriev I.V."/>
            <person name="Van Elsas J.D."/>
            <person name="Nichols N.N."/>
        </authorList>
    </citation>
    <scope>NUCLEOTIDE SEQUENCE [LARGE SCALE GENOMIC DNA]</scope>
    <source>
        <strain evidence="8 9">NRRL 30616</strain>
    </source>
</reference>
<evidence type="ECO:0000256" key="5">
    <source>
        <dbReference type="ARBA" id="ARBA00049233"/>
    </source>
</evidence>
<dbReference type="EMBL" id="KV875094">
    <property type="protein sequence ID" value="OIW32927.1"/>
    <property type="molecule type" value="Genomic_DNA"/>
</dbReference>
<keyword evidence="9" id="KW-1185">Reference proteome</keyword>
<dbReference type="InterPro" id="IPR050984">
    <property type="entry name" value="Gfo/Idh/MocA_domain"/>
</dbReference>
<dbReference type="EC" id="1.1.1.179" evidence="3"/>
<dbReference type="OrthoDB" id="2129491at2759"/>
<dbReference type="STRING" id="1408157.A0A1J7IYV5"/>
<evidence type="ECO:0000259" key="6">
    <source>
        <dbReference type="Pfam" id="PF01408"/>
    </source>
</evidence>
<evidence type="ECO:0000313" key="8">
    <source>
        <dbReference type="EMBL" id="OIW32927.1"/>
    </source>
</evidence>
<dbReference type="InParanoid" id="A0A1J7IYV5"/>
<evidence type="ECO:0000256" key="3">
    <source>
        <dbReference type="ARBA" id="ARBA00038984"/>
    </source>
</evidence>
<evidence type="ECO:0000259" key="7">
    <source>
        <dbReference type="Pfam" id="PF22725"/>
    </source>
</evidence>
<dbReference type="Proteomes" id="UP000182658">
    <property type="component" value="Unassembled WGS sequence"/>
</dbReference>
<sequence length="366" mass="40781">MAAQTPFTLRWGIMATGGIADLFARDLLKDPATRDVSDVAHVVQAVASSSSLDKAKAFADQITEGKPHSISSYGSYKELVEDPKVDIIYVATPHSHHYECSLLALRAGKNVCCEKPFTINAEQTKHLIAVAREKNLFLMEAVWTRFFPLSLAMQRMLFEEKILGKIHRVAVDFGLAFDIHNISDKHRIVNPELGGGALLDLGIYCLTWVMMTCFQNPENEGERPLVTGDMLKTPLTGVDEFTTMSLMFPKIQVSAVATTNITVRSPETFARIQGEKGDLTVQWSPFRPESLTLELLGQEPKKMPFHIPGHGMFWEADACARAIRDGKKESDGCKLSESLMVMEIMDGIRKENDLVYPGTLENVEKY</sequence>
<dbReference type="Pfam" id="PF01408">
    <property type="entry name" value="GFO_IDH_MocA"/>
    <property type="match status" value="1"/>
</dbReference>
<dbReference type="PANTHER" id="PTHR22604">
    <property type="entry name" value="OXIDOREDUCTASES"/>
    <property type="match status" value="1"/>
</dbReference>
<dbReference type="GO" id="GO:0047837">
    <property type="term" value="F:D-xylose 1-dehydrogenase (NADP+) activity"/>
    <property type="evidence" value="ECO:0007669"/>
    <property type="project" value="UniProtKB-EC"/>
</dbReference>
<evidence type="ECO:0000256" key="1">
    <source>
        <dbReference type="ARBA" id="ARBA00010928"/>
    </source>
</evidence>
<proteinExistence type="inferred from homology"/>
<feature type="domain" description="GFO/IDH/MocA-like oxidoreductase" evidence="7">
    <location>
        <begin position="156"/>
        <end position="279"/>
    </location>
</feature>
<accession>A0A1J7IYV5</accession>